<evidence type="ECO:0000313" key="5">
    <source>
        <dbReference type="Proteomes" id="UP000291422"/>
    </source>
</evidence>
<organism evidence="4 5">
    <name type="scientific">Alternaria alternata</name>
    <name type="common">Alternaria rot fungus</name>
    <name type="synonym">Torula alternata</name>
    <dbReference type="NCBI Taxonomy" id="5599"/>
    <lineage>
        <taxon>Eukaryota</taxon>
        <taxon>Fungi</taxon>
        <taxon>Dikarya</taxon>
        <taxon>Ascomycota</taxon>
        <taxon>Pezizomycotina</taxon>
        <taxon>Dothideomycetes</taxon>
        <taxon>Pleosporomycetidae</taxon>
        <taxon>Pleosporales</taxon>
        <taxon>Pleosporineae</taxon>
        <taxon>Pleosporaceae</taxon>
        <taxon>Alternaria</taxon>
        <taxon>Alternaria sect. Alternaria</taxon>
        <taxon>Alternaria alternata complex</taxon>
    </lineage>
</organism>
<feature type="compositionally biased region" description="Low complexity" evidence="2">
    <location>
        <begin position="160"/>
        <end position="187"/>
    </location>
</feature>
<dbReference type="InterPro" id="IPR013087">
    <property type="entry name" value="Znf_C2H2_type"/>
</dbReference>
<feature type="region of interest" description="Disordered" evidence="2">
    <location>
        <begin position="75"/>
        <end position="103"/>
    </location>
</feature>
<proteinExistence type="predicted"/>
<feature type="region of interest" description="Disordered" evidence="2">
    <location>
        <begin position="526"/>
        <end position="547"/>
    </location>
</feature>
<dbReference type="GO" id="GO:0008270">
    <property type="term" value="F:zinc ion binding"/>
    <property type="evidence" value="ECO:0007669"/>
    <property type="project" value="UniProtKB-KW"/>
</dbReference>
<keyword evidence="1" id="KW-0479">Metal-binding</keyword>
<feature type="domain" description="C2H2-type" evidence="3">
    <location>
        <begin position="219"/>
        <end position="247"/>
    </location>
</feature>
<evidence type="ECO:0000259" key="3">
    <source>
        <dbReference type="PROSITE" id="PS50157"/>
    </source>
</evidence>
<sequence length="547" mass="62106">MADSDCSHTILRDEPPCPRATSFEIDTEAWDFDMNFENLAFDAGTDGRFDACPHQVRQSANQDIPYAIARQSAARYEQPSLPRRRSRYLLRQSSNQTRSAEQRSLDLRSLPILRWHNSPPQDEAASLSAIHVALQDQSHAVGQAGRSSHEAETFHNYQGPSSTASFDSGASGSSFPSSSSARSASSDITNQVLTMKRRRRVRVPRKEKNRSSHVQDRRFKCTFCCDTFRHKFDWARHEKSLHLSLEEWRCTPHGAVVVRSQTGRVHCAYCDMLDPKSDHLDLHNHHACHNDQNAQRFFRRKDHLVQHLHRFHKLKSMPLMDDWKIESAAVSSRCGFCDIRLDSWEERTDHLTFHFRSGKTMLDWKGDHDFDPAVAARVTNSLPPYLIGAESLALVPFSATNPASIDHFEQISLEISNNALEPLSRSGRSEEAGLDIDPVNHTTSGSYDQLLPLAQDPETVAFAEILTLHLSRFARLQIAAGVVPTDDMFQRESRRVLYGDGDDTWNTTVADNADWLRSFRENNAYNKGPQVQANDDSVLTQQTLRRE</sequence>
<keyword evidence="1" id="KW-0862">Zinc</keyword>
<feature type="region of interest" description="Disordered" evidence="2">
    <location>
        <begin position="138"/>
        <end position="211"/>
    </location>
</feature>
<name>A0A4Q4MRJ8_ALTAL</name>
<accession>A0A4Q4MRJ8</accession>
<dbReference type="AlphaFoldDB" id="A0A4Q4MRJ8"/>
<dbReference type="VEuPathDB" id="FungiDB:CC77DRAFT_1017616"/>
<keyword evidence="1" id="KW-0863">Zinc-finger</keyword>
<dbReference type="Proteomes" id="UP000291422">
    <property type="component" value="Unassembled WGS sequence"/>
</dbReference>
<dbReference type="PROSITE" id="PS50157">
    <property type="entry name" value="ZINC_FINGER_C2H2_2"/>
    <property type="match status" value="1"/>
</dbReference>
<dbReference type="EMBL" id="PDXD01000161">
    <property type="protein sequence ID" value="RYN57761.1"/>
    <property type="molecule type" value="Genomic_DNA"/>
</dbReference>
<comment type="caution">
    <text evidence="4">The sequence shown here is derived from an EMBL/GenBank/DDBJ whole genome shotgun (WGS) entry which is preliminary data.</text>
</comment>
<gene>
    <name evidence="4" type="ORF">AA0117_g13206</name>
</gene>
<evidence type="ECO:0000313" key="4">
    <source>
        <dbReference type="EMBL" id="RYN57761.1"/>
    </source>
</evidence>
<evidence type="ECO:0000256" key="2">
    <source>
        <dbReference type="SAM" id="MobiDB-lite"/>
    </source>
</evidence>
<dbReference type="PROSITE" id="PS00028">
    <property type="entry name" value="ZINC_FINGER_C2H2_1"/>
    <property type="match status" value="1"/>
</dbReference>
<evidence type="ECO:0000256" key="1">
    <source>
        <dbReference type="PROSITE-ProRule" id="PRU00042"/>
    </source>
</evidence>
<dbReference type="SMART" id="SM00355">
    <property type="entry name" value="ZnF_C2H2"/>
    <property type="match status" value="2"/>
</dbReference>
<reference evidence="5" key="1">
    <citation type="journal article" date="2019" name="bioRxiv">
        <title>Genomics, evolutionary history and diagnostics of the Alternaria alternata species group including apple and Asian pear pathotypes.</title>
        <authorList>
            <person name="Armitage A.D."/>
            <person name="Cockerton H.M."/>
            <person name="Sreenivasaprasad S."/>
            <person name="Woodhall J.W."/>
            <person name="Lane C.R."/>
            <person name="Harrison R.J."/>
            <person name="Clarkson J.P."/>
        </authorList>
    </citation>
    <scope>NUCLEOTIDE SEQUENCE [LARGE SCALE GENOMIC DNA]</scope>
    <source>
        <strain evidence="5">FERA 1177</strain>
    </source>
</reference>
<protein>
    <recommendedName>
        <fullName evidence="3">C2H2-type domain-containing protein</fullName>
    </recommendedName>
</protein>